<protein>
    <recommendedName>
        <fullName evidence="3">Las1-like protein</fullName>
    </recommendedName>
</protein>
<reference evidence="1" key="1">
    <citation type="submission" date="2020-10" db="EMBL/GenBank/DDBJ databases">
        <title>Unveiling of a novel bifunctional photoreceptor, Dualchrome1, isolated from a cosmopolitan green alga.</title>
        <authorList>
            <person name="Suzuki S."/>
            <person name="Kawachi M."/>
        </authorList>
    </citation>
    <scope>NUCLEOTIDE SEQUENCE</scope>
    <source>
        <strain evidence="1">NIES 2893</strain>
    </source>
</reference>
<gene>
    <name evidence="1" type="ORF">PPROV_000857100</name>
</gene>
<dbReference type="GO" id="GO:0004519">
    <property type="term" value="F:endonuclease activity"/>
    <property type="evidence" value="ECO:0007669"/>
    <property type="project" value="InterPro"/>
</dbReference>
<dbReference type="Proteomes" id="UP000660262">
    <property type="component" value="Unassembled WGS sequence"/>
</dbReference>
<evidence type="ECO:0000313" key="2">
    <source>
        <dbReference type="Proteomes" id="UP000660262"/>
    </source>
</evidence>
<dbReference type="Pfam" id="PF04031">
    <property type="entry name" value="Las1"/>
    <property type="match status" value="1"/>
</dbReference>
<sequence>MAFSSLPPHVRITPWKTWHEWAHVYALLYAQTSRERNEGAAVVAMWRARGRLPVAADGTAWLVEALAAGEAAPPQAAAHHRVVRSAIALSIARLVSAVADARQTRRFASSVRELVTGDAQGAMPPLLVDIRHAVHHDVLPSLDLLRTAASVALQWCDERYWAPQLARVRRAQETVEKSVAELLSTSERKLANAPAGRAARAALDLGVNRYDAPPPSIVQALRLKADIAAGEAQFAAECLSAALARAGCNGCTAEAILRAASGNNGTPPPPVSTGNVAAWTRVDEWVPRPLGL</sequence>
<dbReference type="InterPro" id="IPR007174">
    <property type="entry name" value="Las1"/>
</dbReference>
<evidence type="ECO:0008006" key="3">
    <source>
        <dbReference type="Google" id="ProtNLM"/>
    </source>
</evidence>
<accession>A0A830HQM8</accession>
<name>A0A830HQM8_9CHLO</name>
<dbReference type="EMBL" id="BNJQ01000026">
    <property type="protein sequence ID" value="GHP09836.1"/>
    <property type="molecule type" value="Genomic_DNA"/>
</dbReference>
<dbReference type="GO" id="GO:0000470">
    <property type="term" value="P:maturation of LSU-rRNA"/>
    <property type="evidence" value="ECO:0007669"/>
    <property type="project" value="TreeGrafter"/>
</dbReference>
<dbReference type="OrthoDB" id="10263222at2759"/>
<evidence type="ECO:0000313" key="1">
    <source>
        <dbReference type="EMBL" id="GHP09836.1"/>
    </source>
</evidence>
<dbReference type="GO" id="GO:0000460">
    <property type="term" value="P:maturation of 5.8S rRNA"/>
    <property type="evidence" value="ECO:0007669"/>
    <property type="project" value="TreeGrafter"/>
</dbReference>
<dbReference type="PANTHER" id="PTHR15002">
    <property type="entry name" value="RIBOSOMAL BIOGENESIS PROTEIN LAS1L"/>
    <property type="match status" value="1"/>
</dbReference>
<proteinExistence type="predicted"/>
<dbReference type="GO" id="GO:0090730">
    <property type="term" value="C:Las1 complex"/>
    <property type="evidence" value="ECO:0007669"/>
    <property type="project" value="InterPro"/>
</dbReference>
<organism evidence="1 2">
    <name type="scientific">Pycnococcus provasolii</name>
    <dbReference type="NCBI Taxonomy" id="41880"/>
    <lineage>
        <taxon>Eukaryota</taxon>
        <taxon>Viridiplantae</taxon>
        <taxon>Chlorophyta</taxon>
        <taxon>Pseudoscourfieldiophyceae</taxon>
        <taxon>Pseudoscourfieldiales</taxon>
        <taxon>Pycnococcaceae</taxon>
        <taxon>Pycnococcus</taxon>
    </lineage>
</organism>
<dbReference type="GO" id="GO:0030687">
    <property type="term" value="C:preribosome, large subunit precursor"/>
    <property type="evidence" value="ECO:0007669"/>
    <property type="project" value="TreeGrafter"/>
</dbReference>
<dbReference type="AlphaFoldDB" id="A0A830HQM8"/>
<comment type="caution">
    <text evidence="1">The sequence shown here is derived from an EMBL/GenBank/DDBJ whole genome shotgun (WGS) entry which is preliminary data.</text>
</comment>
<dbReference type="PANTHER" id="PTHR15002:SF0">
    <property type="entry name" value="RIBOSOMAL BIOGENESIS PROTEIN LAS1L"/>
    <property type="match status" value="1"/>
</dbReference>
<keyword evidence="2" id="KW-1185">Reference proteome</keyword>